<protein>
    <submittedName>
        <fullName evidence="3">Uncharacterized protein</fullName>
    </submittedName>
</protein>
<dbReference type="AlphaFoldDB" id="A0A139H421"/>
<keyword evidence="4" id="KW-1185">Reference proteome</keyword>
<feature type="compositionally biased region" description="Low complexity" evidence="1">
    <location>
        <begin position="364"/>
        <end position="382"/>
    </location>
</feature>
<evidence type="ECO:0000313" key="3">
    <source>
        <dbReference type="EMBL" id="KXS97207.1"/>
    </source>
</evidence>
<dbReference type="STRING" id="321146.A0A139H421"/>
<feature type="region of interest" description="Disordered" evidence="1">
    <location>
        <begin position="110"/>
        <end position="131"/>
    </location>
</feature>
<evidence type="ECO:0000313" key="4">
    <source>
        <dbReference type="Proteomes" id="UP000070133"/>
    </source>
</evidence>
<evidence type="ECO:0000256" key="1">
    <source>
        <dbReference type="SAM" id="MobiDB-lite"/>
    </source>
</evidence>
<sequence>MKVSIALPLAALLVATTAKPIDVKVAEKEALPPPSYGVPAYHPKPYGPPPRPYGPPKPYGSPSSYGTGSTSLSTVTSVASLSTGVPTSTSSTFGGPIGFSNTSSIPGSTGFAPSFSSRPRTGTWTESSTDTTLTSTSRVTLTVTLPSLSTGASSFVPSYTVPSYNITKPYGPFPTGTAVPSFSFPTNPGRPPCYGSNSTMSSFLTTGITTITTKIGTTSYVTIHNITSVFTPSFSSRPRTGTWSLTGPALTPISPITNTGISSTIPSTGFPAPTAPKPYPYPSLSLSTGVSLSTGLTSSTLGDPITNTRSTSTIVLSGWPNPYTYPSSILSTGATPSFSSRPRFPGTESTVTNLETFPTFGPDPTSTSTTWLPSTGLPTTTLAPVEPPTYGVPMPYATTSYAGPGPYPYKGGKKEGGGWWTGWWERED</sequence>
<feature type="region of interest" description="Disordered" evidence="1">
    <location>
        <begin position="41"/>
        <end position="70"/>
    </location>
</feature>
<feature type="compositionally biased region" description="Low complexity" evidence="1">
    <location>
        <begin position="60"/>
        <end position="70"/>
    </location>
</feature>
<feature type="region of interest" description="Disordered" evidence="1">
    <location>
        <begin position="355"/>
        <end position="386"/>
    </location>
</feature>
<proteinExistence type="predicted"/>
<evidence type="ECO:0000256" key="2">
    <source>
        <dbReference type="SAM" id="SignalP"/>
    </source>
</evidence>
<dbReference type="Proteomes" id="UP000070133">
    <property type="component" value="Unassembled WGS sequence"/>
</dbReference>
<organism evidence="3 4">
    <name type="scientific">Pseudocercospora eumusae</name>
    <dbReference type="NCBI Taxonomy" id="321146"/>
    <lineage>
        <taxon>Eukaryota</taxon>
        <taxon>Fungi</taxon>
        <taxon>Dikarya</taxon>
        <taxon>Ascomycota</taxon>
        <taxon>Pezizomycotina</taxon>
        <taxon>Dothideomycetes</taxon>
        <taxon>Dothideomycetidae</taxon>
        <taxon>Mycosphaerellales</taxon>
        <taxon>Mycosphaerellaceae</taxon>
        <taxon>Pseudocercospora</taxon>
    </lineage>
</organism>
<name>A0A139H421_9PEZI</name>
<dbReference type="EMBL" id="LFZN01000150">
    <property type="protein sequence ID" value="KXS97207.1"/>
    <property type="molecule type" value="Genomic_DNA"/>
</dbReference>
<feature type="chain" id="PRO_5007806429" evidence="2">
    <location>
        <begin position="19"/>
        <end position="428"/>
    </location>
</feature>
<feature type="signal peptide" evidence="2">
    <location>
        <begin position="1"/>
        <end position="18"/>
    </location>
</feature>
<reference evidence="3 4" key="1">
    <citation type="submission" date="2015-07" db="EMBL/GenBank/DDBJ databases">
        <title>Comparative genomics of the Sigatoka disease complex on banana suggests a link between parallel evolutionary changes in Pseudocercospora fijiensis and Pseudocercospora eumusae and increased virulence on the banana host.</title>
        <authorList>
            <person name="Chang T.-C."/>
            <person name="Salvucci A."/>
            <person name="Crous P.W."/>
            <person name="Stergiopoulos I."/>
        </authorList>
    </citation>
    <scope>NUCLEOTIDE SEQUENCE [LARGE SCALE GENOMIC DNA]</scope>
    <source>
        <strain evidence="3 4">CBS 114824</strain>
    </source>
</reference>
<dbReference type="OrthoDB" id="10555539at2759"/>
<comment type="caution">
    <text evidence="3">The sequence shown here is derived from an EMBL/GenBank/DDBJ whole genome shotgun (WGS) entry which is preliminary data.</text>
</comment>
<accession>A0A139H421</accession>
<feature type="compositionally biased region" description="Low complexity" evidence="1">
    <location>
        <begin position="121"/>
        <end position="131"/>
    </location>
</feature>
<feature type="compositionally biased region" description="Pro residues" evidence="1">
    <location>
        <begin position="45"/>
        <end position="59"/>
    </location>
</feature>
<gene>
    <name evidence="3" type="ORF">AC578_867</name>
</gene>
<keyword evidence="2" id="KW-0732">Signal</keyword>